<evidence type="ECO:0000313" key="2">
    <source>
        <dbReference type="Proteomes" id="UP001597451"/>
    </source>
</evidence>
<proteinExistence type="predicted"/>
<gene>
    <name evidence="1" type="primary">pilM</name>
    <name evidence="1" type="ORF">ACFSUN_03690</name>
</gene>
<dbReference type="PANTHER" id="PTHR32432">
    <property type="entry name" value="CELL DIVISION PROTEIN FTSA-RELATED"/>
    <property type="match status" value="1"/>
</dbReference>
<organism evidence="1 2">
    <name type="scientific">Oceanobacillus kapialis</name>
    <dbReference type="NCBI Taxonomy" id="481353"/>
    <lineage>
        <taxon>Bacteria</taxon>
        <taxon>Bacillati</taxon>
        <taxon>Bacillota</taxon>
        <taxon>Bacilli</taxon>
        <taxon>Bacillales</taxon>
        <taxon>Bacillaceae</taxon>
        <taxon>Oceanobacillus</taxon>
    </lineage>
</organism>
<accession>A0ABW5PX27</accession>
<keyword evidence="2" id="KW-1185">Reference proteome</keyword>
<sequence>MGFMSNGRVNIVITNRKLRYTFHKNNKLDGLEEHGELKLPPSVLEDGKIIDKAVFSEQIRQLVQEHKWKRKKLLFAVPDDTVVIRQLDVPAALTREEARGYIETQLGSSIYLPFANPAIAIDFLEKQGDMQQVLLFAYPKEKITDFMEVFEEQGLRPIVADLTSLSVYRYYMSTRQEEKPHHVLLIHWNEDALVLTAFKENKPIFTRHMKLEQTNEEVQWDRTIDEYLIEINRIIDFYRYSITKGAAQIELLLVSGDFAGLPQLKGRLMEETVYKVEDFQKDELPAKYADVLGLATKNEG</sequence>
<dbReference type="Proteomes" id="UP001597451">
    <property type="component" value="Unassembled WGS sequence"/>
</dbReference>
<dbReference type="RefSeq" id="WP_379560567.1">
    <property type="nucleotide sequence ID" value="NZ_CP085256.1"/>
</dbReference>
<dbReference type="Pfam" id="PF11104">
    <property type="entry name" value="PilM_2"/>
    <property type="match status" value="1"/>
</dbReference>
<name>A0ABW5PX27_9BACI</name>
<reference evidence="2" key="1">
    <citation type="journal article" date="2019" name="Int. J. Syst. Evol. Microbiol.">
        <title>The Global Catalogue of Microorganisms (GCM) 10K type strain sequencing project: providing services to taxonomists for standard genome sequencing and annotation.</title>
        <authorList>
            <consortium name="The Broad Institute Genomics Platform"/>
            <consortium name="The Broad Institute Genome Sequencing Center for Infectious Disease"/>
            <person name="Wu L."/>
            <person name="Ma J."/>
        </authorList>
    </citation>
    <scope>NUCLEOTIDE SEQUENCE [LARGE SCALE GENOMIC DNA]</scope>
    <source>
        <strain evidence="2">TISTR 1858</strain>
    </source>
</reference>
<protein>
    <submittedName>
        <fullName evidence="1">Type IV pilus biogenesis protein PilM</fullName>
    </submittedName>
</protein>
<dbReference type="InterPro" id="IPR050696">
    <property type="entry name" value="FtsA/MreB"/>
</dbReference>
<dbReference type="InterPro" id="IPR005883">
    <property type="entry name" value="PilM"/>
</dbReference>
<comment type="caution">
    <text evidence="1">The sequence shown here is derived from an EMBL/GenBank/DDBJ whole genome shotgun (WGS) entry which is preliminary data.</text>
</comment>
<dbReference type="Gene3D" id="3.30.420.40">
    <property type="match status" value="1"/>
</dbReference>
<dbReference type="SUPFAM" id="SSF53067">
    <property type="entry name" value="Actin-like ATPase domain"/>
    <property type="match status" value="1"/>
</dbReference>
<dbReference type="EMBL" id="JBHUMX010000007">
    <property type="protein sequence ID" value="MFD2627896.1"/>
    <property type="molecule type" value="Genomic_DNA"/>
</dbReference>
<evidence type="ECO:0000313" key="1">
    <source>
        <dbReference type="EMBL" id="MFD2627896.1"/>
    </source>
</evidence>
<dbReference type="InterPro" id="IPR043129">
    <property type="entry name" value="ATPase_NBD"/>
</dbReference>
<dbReference type="PANTHER" id="PTHR32432:SF3">
    <property type="entry name" value="ETHANOLAMINE UTILIZATION PROTEIN EUTJ"/>
    <property type="match status" value="1"/>
</dbReference>